<dbReference type="AlphaFoldDB" id="A0AA86Q1F1"/>
<dbReference type="EMBL" id="CATOUU010000806">
    <property type="protein sequence ID" value="CAI9950041.1"/>
    <property type="molecule type" value="Genomic_DNA"/>
</dbReference>
<sequence>MPWNFQLEIVDNMKCLYVYHTHQQVNSSYQVNTYGVVHVLVQGFDFSPFDLNLLDFSPKSVKLVNCTVDLHMIKRDFDTLELLDCQVLNQVQIQPFVRKLVLRSFVDISQLYNMQCEELVISCRLNSQLQTDEIHFGALYKIRKTTFENLIIDVSAFKEVFQNIVFKNCTVFSSFNKQYQAVTRFQNCSIDVQSVQSIRYAEFEGCRIIKQLENENEPEQN</sequence>
<protein>
    <submittedName>
        <fullName evidence="2">Hypothetical_protein</fullName>
    </submittedName>
</protein>
<reference evidence="2 3" key="2">
    <citation type="submission" date="2024-07" db="EMBL/GenBank/DDBJ databases">
        <authorList>
            <person name="Akdeniz Z."/>
        </authorList>
    </citation>
    <scope>NUCLEOTIDE SEQUENCE [LARGE SCALE GENOMIC DNA]</scope>
</reference>
<comment type="caution">
    <text evidence="1">The sequence shown here is derived from an EMBL/GenBank/DDBJ whole genome shotgun (WGS) entry which is preliminary data.</text>
</comment>
<dbReference type="Proteomes" id="UP001642409">
    <property type="component" value="Unassembled WGS sequence"/>
</dbReference>
<keyword evidence="3" id="KW-1185">Reference proteome</keyword>
<evidence type="ECO:0000313" key="2">
    <source>
        <dbReference type="EMBL" id="CAL6031943.1"/>
    </source>
</evidence>
<accession>A0AA86Q1F1</accession>
<reference evidence="1" key="1">
    <citation type="submission" date="2023-06" db="EMBL/GenBank/DDBJ databases">
        <authorList>
            <person name="Kurt Z."/>
        </authorList>
    </citation>
    <scope>NUCLEOTIDE SEQUENCE</scope>
</reference>
<dbReference type="EMBL" id="CAXDID020000121">
    <property type="protein sequence ID" value="CAL6031943.1"/>
    <property type="molecule type" value="Genomic_DNA"/>
</dbReference>
<evidence type="ECO:0000313" key="1">
    <source>
        <dbReference type="EMBL" id="CAI9950041.1"/>
    </source>
</evidence>
<name>A0AA86Q1F1_9EUKA</name>
<gene>
    <name evidence="2" type="ORF">HINF_LOCUS34246</name>
    <name evidence="1" type="ORF">HINF_LOCUS37686</name>
</gene>
<organism evidence="1">
    <name type="scientific">Hexamita inflata</name>
    <dbReference type="NCBI Taxonomy" id="28002"/>
    <lineage>
        <taxon>Eukaryota</taxon>
        <taxon>Metamonada</taxon>
        <taxon>Diplomonadida</taxon>
        <taxon>Hexamitidae</taxon>
        <taxon>Hexamitinae</taxon>
        <taxon>Hexamita</taxon>
    </lineage>
</organism>
<proteinExistence type="predicted"/>
<evidence type="ECO:0000313" key="3">
    <source>
        <dbReference type="Proteomes" id="UP001642409"/>
    </source>
</evidence>